<sequence length="463" mass="49356">MATSSPPTVESQHEHDTPQLPPRPEETPTLTTAQTAPTAAADTEIQEINNLPPEVAALKDIFPDFDPVVLQGVLETVDNNQERAIDILLSMSDPSYVPPHQPEEPSSHPIIAGEMDTSQDEALARQLALDDEEDRRRGRRQATGQSWPRRGAGVPAGVDETLGLDQRQGIRNEVPYEVRTSGTAQQAQSGYVTGSERGDFQDFQETVSRIAESGKRTFSSVIEKIKAKINEYEQSGSPGSGYASFTCRLKMSYIDRLCALSRSSNQQQQQGPPPSGQSRVPNPIYANSPSASSASPPPVSPPSGVNRHAASQAFAPMATPTATVTEYNADWEHTTAGWKGDTVGAGAGTAAGASVNANPVKGYDVGGETPSLAQPSQPRPQTPSSPPPVVSPSPRGSTDIPRPPATQSGSPINAAKLGLLPKRPVSLLRSQPPSETKPAKEHDGDDDDDLEYIENPFEEGKAR</sequence>
<dbReference type="Gene3D" id="1.10.8.10">
    <property type="entry name" value="DNA helicase RuvA subunit, C-terminal domain"/>
    <property type="match status" value="1"/>
</dbReference>
<proteinExistence type="predicted"/>
<dbReference type="PANTHER" id="PTHR16461:SF5">
    <property type="entry name" value="TOLL-INTERACTING PROTEIN"/>
    <property type="match status" value="1"/>
</dbReference>
<name>A0ABP1DED0_9APHY</name>
<accession>A0ABP1DED0</accession>
<evidence type="ECO:0000259" key="2">
    <source>
        <dbReference type="PROSITE" id="PS51140"/>
    </source>
</evidence>
<feature type="region of interest" description="Disordered" evidence="1">
    <location>
        <begin position="336"/>
        <end position="463"/>
    </location>
</feature>
<feature type="region of interest" description="Disordered" evidence="1">
    <location>
        <begin position="128"/>
        <end position="160"/>
    </location>
</feature>
<feature type="region of interest" description="Disordered" evidence="1">
    <location>
        <begin position="1"/>
        <end position="39"/>
    </location>
</feature>
<gene>
    <name evidence="3" type="ORF">GFSPODELE1_LOCUS5752</name>
</gene>
<feature type="compositionally biased region" description="Low complexity" evidence="1">
    <location>
        <begin position="27"/>
        <end position="39"/>
    </location>
</feature>
<dbReference type="InterPro" id="IPR003892">
    <property type="entry name" value="CUE"/>
</dbReference>
<dbReference type="EMBL" id="OZ037947">
    <property type="protein sequence ID" value="CAL1706195.1"/>
    <property type="molecule type" value="Genomic_DNA"/>
</dbReference>
<dbReference type="Proteomes" id="UP001497453">
    <property type="component" value="Chromosome 4"/>
</dbReference>
<dbReference type="SUPFAM" id="SSF46934">
    <property type="entry name" value="UBA-like"/>
    <property type="match status" value="1"/>
</dbReference>
<keyword evidence="4" id="KW-1185">Reference proteome</keyword>
<feature type="domain" description="CUE" evidence="2">
    <location>
        <begin position="50"/>
        <end position="93"/>
    </location>
</feature>
<dbReference type="SMART" id="SM00546">
    <property type="entry name" value="CUE"/>
    <property type="match status" value="1"/>
</dbReference>
<dbReference type="Pfam" id="PF02845">
    <property type="entry name" value="CUE"/>
    <property type="match status" value="1"/>
</dbReference>
<evidence type="ECO:0000313" key="3">
    <source>
        <dbReference type="EMBL" id="CAL1706195.1"/>
    </source>
</evidence>
<organism evidence="3 4">
    <name type="scientific">Somion occarium</name>
    <dbReference type="NCBI Taxonomy" id="3059160"/>
    <lineage>
        <taxon>Eukaryota</taxon>
        <taxon>Fungi</taxon>
        <taxon>Dikarya</taxon>
        <taxon>Basidiomycota</taxon>
        <taxon>Agaricomycotina</taxon>
        <taxon>Agaricomycetes</taxon>
        <taxon>Polyporales</taxon>
        <taxon>Cerrenaceae</taxon>
        <taxon>Somion</taxon>
    </lineage>
</organism>
<protein>
    <recommendedName>
        <fullName evidence="2">CUE domain-containing protein</fullName>
    </recommendedName>
</protein>
<evidence type="ECO:0000313" key="4">
    <source>
        <dbReference type="Proteomes" id="UP001497453"/>
    </source>
</evidence>
<dbReference type="InterPro" id="IPR009060">
    <property type="entry name" value="UBA-like_sf"/>
</dbReference>
<feature type="compositionally biased region" description="Pro residues" evidence="1">
    <location>
        <begin position="377"/>
        <end position="391"/>
    </location>
</feature>
<feature type="compositionally biased region" description="Polar residues" evidence="1">
    <location>
        <begin position="1"/>
        <end position="10"/>
    </location>
</feature>
<dbReference type="PANTHER" id="PTHR16461">
    <property type="entry name" value="TOLL-INTERACTING PROTEIN"/>
    <property type="match status" value="1"/>
</dbReference>
<reference evidence="4" key="1">
    <citation type="submission" date="2024-04" db="EMBL/GenBank/DDBJ databases">
        <authorList>
            <person name="Shaw F."/>
            <person name="Minotto A."/>
        </authorList>
    </citation>
    <scope>NUCLEOTIDE SEQUENCE [LARGE SCALE GENOMIC DNA]</scope>
</reference>
<dbReference type="CDD" id="cd14279">
    <property type="entry name" value="CUE"/>
    <property type="match status" value="1"/>
</dbReference>
<dbReference type="PROSITE" id="PS51140">
    <property type="entry name" value="CUE"/>
    <property type="match status" value="1"/>
</dbReference>
<evidence type="ECO:0000256" key="1">
    <source>
        <dbReference type="SAM" id="MobiDB-lite"/>
    </source>
</evidence>
<feature type="region of interest" description="Disordered" evidence="1">
    <location>
        <begin position="262"/>
        <end position="317"/>
    </location>
</feature>